<dbReference type="InParanoid" id="Q0US95"/>
<dbReference type="PROSITE" id="PS50011">
    <property type="entry name" value="PROTEIN_KINASE_DOM"/>
    <property type="match status" value="1"/>
</dbReference>
<feature type="domain" description="Protein kinase" evidence="1">
    <location>
        <begin position="70"/>
        <end position="383"/>
    </location>
</feature>
<dbReference type="GeneID" id="5972649"/>
<proteinExistence type="predicted"/>
<dbReference type="Gene3D" id="1.10.510.10">
    <property type="entry name" value="Transferase(Phosphotransferase) domain 1"/>
    <property type="match status" value="1"/>
</dbReference>
<protein>
    <recommendedName>
        <fullName evidence="1">Protein kinase domain-containing protein</fullName>
    </recommendedName>
</protein>
<dbReference type="AlphaFoldDB" id="Q0US95"/>
<dbReference type="InterPro" id="IPR011009">
    <property type="entry name" value="Kinase-like_dom_sf"/>
</dbReference>
<dbReference type="GO" id="GO:0005524">
    <property type="term" value="F:ATP binding"/>
    <property type="evidence" value="ECO:0007669"/>
    <property type="project" value="InterPro"/>
</dbReference>
<sequence>MTTQVYVPGPRAATSLHTYINDVLTTRYFDNKISRYLRPSDIDKLANDLNVRNIVESDRTIPRVKKNLLINVIKRKGRRMFIICVAAKITMHYLSIFLLHRATDAEIPFAHDKFIDQPQDVRDNASLFNEFQHLVPQALTGGGFAAHYSSAGVPIELPGSSQGVESLGSGGLMLNESISPEKMAQGEGWVEQQIRGLAGALKLIHEPQDSRTGVHHDIKPDNILACGNGVTLKFTDWGCASFRASDDTPLSSPKTSARGQFPYLPPEHLGALPAGSPTGRPHDVWALGCVFTEILVWLTEGKDGHGTFAKDVYEKEGEHDCWFVGQDSTLDLSKVLKDKLDLLELSKWRNMISIIRTMFTIDPQNRITARDLVTALNDSQNPI</sequence>
<dbReference type="SUPFAM" id="SSF56112">
    <property type="entry name" value="Protein kinase-like (PK-like)"/>
    <property type="match status" value="1"/>
</dbReference>
<evidence type="ECO:0000313" key="3">
    <source>
        <dbReference type="Proteomes" id="UP000001055"/>
    </source>
</evidence>
<dbReference type="KEGG" id="pno:SNOG_05369"/>
<dbReference type="Pfam" id="PF00069">
    <property type="entry name" value="Pkinase"/>
    <property type="match status" value="1"/>
</dbReference>
<organism evidence="2 3">
    <name type="scientific">Phaeosphaeria nodorum (strain SN15 / ATCC MYA-4574 / FGSC 10173)</name>
    <name type="common">Glume blotch fungus</name>
    <name type="synonym">Parastagonospora nodorum</name>
    <dbReference type="NCBI Taxonomy" id="321614"/>
    <lineage>
        <taxon>Eukaryota</taxon>
        <taxon>Fungi</taxon>
        <taxon>Dikarya</taxon>
        <taxon>Ascomycota</taxon>
        <taxon>Pezizomycotina</taxon>
        <taxon>Dothideomycetes</taxon>
        <taxon>Pleosporomycetidae</taxon>
        <taxon>Pleosporales</taxon>
        <taxon>Pleosporineae</taxon>
        <taxon>Phaeosphaeriaceae</taxon>
        <taxon>Parastagonospora</taxon>
    </lineage>
</organism>
<dbReference type="PANTHER" id="PTHR24359:SF37">
    <property type="entry name" value="PROTEIN KINASE DOMAIN-CONTAINING PROTEIN"/>
    <property type="match status" value="1"/>
</dbReference>
<dbReference type="RefSeq" id="XP_001795774.1">
    <property type="nucleotide sequence ID" value="XM_001795722.1"/>
</dbReference>
<reference evidence="3" key="1">
    <citation type="journal article" date="2007" name="Plant Cell">
        <title>Dothideomycete-plant interactions illuminated by genome sequencing and EST analysis of the wheat pathogen Stagonospora nodorum.</title>
        <authorList>
            <person name="Hane J.K."/>
            <person name="Lowe R.G."/>
            <person name="Solomon P.S."/>
            <person name="Tan K.C."/>
            <person name="Schoch C.L."/>
            <person name="Spatafora J.W."/>
            <person name="Crous P.W."/>
            <person name="Kodira C."/>
            <person name="Birren B.W."/>
            <person name="Galagan J.E."/>
            <person name="Torriani S.F."/>
            <person name="McDonald B.A."/>
            <person name="Oliver R.P."/>
        </authorList>
    </citation>
    <scope>NUCLEOTIDE SEQUENCE [LARGE SCALE GENOMIC DNA]</scope>
    <source>
        <strain evidence="3">SN15 / ATCC MYA-4574 / FGSC 10173</strain>
    </source>
</reference>
<dbReference type="EMBL" id="CH445331">
    <property type="protein sequence ID" value="EAT87760.2"/>
    <property type="molecule type" value="Genomic_DNA"/>
</dbReference>
<dbReference type="SMART" id="SM00220">
    <property type="entry name" value="S_TKc"/>
    <property type="match status" value="1"/>
</dbReference>
<dbReference type="VEuPathDB" id="FungiDB:JI435_303770"/>
<accession>Q0US95</accession>
<evidence type="ECO:0000259" key="1">
    <source>
        <dbReference type="PROSITE" id="PS50011"/>
    </source>
</evidence>
<dbReference type="GO" id="GO:0004674">
    <property type="term" value="F:protein serine/threonine kinase activity"/>
    <property type="evidence" value="ECO:0000318"/>
    <property type="project" value="GO_Central"/>
</dbReference>
<dbReference type="PANTHER" id="PTHR24359">
    <property type="entry name" value="SERINE/THREONINE-PROTEIN KINASE SBK1"/>
    <property type="match status" value="1"/>
</dbReference>
<dbReference type="VEuPathDB" id="FungiDB:JI435_053690"/>
<name>Q0US95_PHANO</name>
<gene>
    <name evidence="2" type="ORF">SNOG_05369</name>
</gene>
<dbReference type="InterPro" id="IPR000719">
    <property type="entry name" value="Prot_kinase_dom"/>
</dbReference>
<dbReference type="Proteomes" id="UP000001055">
    <property type="component" value="Unassembled WGS sequence"/>
</dbReference>
<evidence type="ECO:0000313" key="2">
    <source>
        <dbReference type="EMBL" id="EAT87760.2"/>
    </source>
</evidence>